<accession>A0A9X3S9G1</accession>
<gene>
    <name evidence="2" type="ORF">OJ997_19970</name>
</gene>
<dbReference type="AlphaFoldDB" id="A0A9X3S9G1"/>
<dbReference type="RefSeq" id="WP_270026972.1">
    <property type="nucleotide sequence ID" value="NZ_JAPDDP010000038.1"/>
</dbReference>
<dbReference type="InterPro" id="IPR029058">
    <property type="entry name" value="AB_hydrolase_fold"/>
</dbReference>
<organism evidence="2 3">
    <name type="scientific">Solirubrobacter phytolaccae</name>
    <dbReference type="NCBI Taxonomy" id="1404360"/>
    <lineage>
        <taxon>Bacteria</taxon>
        <taxon>Bacillati</taxon>
        <taxon>Actinomycetota</taxon>
        <taxon>Thermoleophilia</taxon>
        <taxon>Solirubrobacterales</taxon>
        <taxon>Solirubrobacteraceae</taxon>
        <taxon>Solirubrobacter</taxon>
    </lineage>
</organism>
<dbReference type="PANTHER" id="PTHR46623">
    <property type="entry name" value="CARBOXYMETHYLENEBUTENOLIDASE-RELATED"/>
    <property type="match status" value="1"/>
</dbReference>
<reference evidence="2" key="1">
    <citation type="submission" date="2022-10" db="EMBL/GenBank/DDBJ databases">
        <title>The WGS of Solirubrobacter phytolaccae KCTC 29190.</title>
        <authorList>
            <person name="Jiang Z."/>
        </authorList>
    </citation>
    <scope>NUCLEOTIDE SEQUENCE</scope>
    <source>
        <strain evidence="2">KCTC 29190</strain>
    </source>
</reference>
<evidence type="ECO:0000259" key="1">
    <source>
        <dbReference type="Pfam" id="PF01738"/>
    </source>
</evidence>
<proteinExistence type="predicted"/>
<dbReference type="InterPro" id="IPR002925">
    <property type="entry name" value="Dienelactn_hydro"/>
</dbReference>
<dbReference type="PANTHER" id="PTHR46623:SF6">
    <property type="entry name" value="ALPHA_BETA-HYDROLASES SUPERFAMILY PROTEIN"/>
    <property type="match status" value="1"/>
</dbReference>
<dbReference type="Pfam" id="PF01738">
    <property type="entry name" value="DLH"/>
    <property type="match status" value="1"/>
</dbReference>
<dbReference type="Proteomes" id="UP001147653">
    <property type="component" value="Unassembled WGS sequence"/>
</dbReference>
<protein>
    <submittedName>
        <fullName evidence="2">Dienelactone hydrolase family protein</fullName>
    </submittedName>
</protein>
<keyword evidence="2" id="KW-0378">Hydrolase</keyword>
<keyword evidence="3" id="KW-1185">Reference proteome</keyword>
<evidence type="ECO:0000313" key="3">
    <source>
        <dbReference type="Proteomes" id="UP001147653"/>
    </source>
</evidence>
<comment type="caution">
    <text evidence="2">The sequence shown here is derived from an EMBL/GenBank/DDBJ whole genome shotgun (WGS) entry which is preliminary data.</text>
</comment>
<dbReference type="SUPFAM" id="SSF53474">
    <property type="entry name" value="alpha/beta-Hydrolases"/>
    <property type="match status" value="1"/>
</dbReference>
<evidence type="ECO:0000313" key="2">
    <source>
        <dbReference type="EMBL" id="MDA0182598.1"/>
    </source>
</evidence>
<feature type="domain" description="Dienelactone hydrolase" evidence="1">
    <location>
        <begin position="38"/>
        <end position="239"/>
    </location>
</feature>
<dbReference type="InterPro" id="IPR051049">
    <property type="entry name" value="Dienelactone_hydrolase-like"/>
</dbReference>
<sequence length="244" mass="26177">MCFPFDAIVPDLPPGFQVIGGGAAGERLTLTSTDGTEFSAYLARAEGPTGVVILPDVRGLFRFYEELAERFAAAGHPAIAFDYFGRTAGLGPRDEAFEWRPHIEQSTPEHVAQDVAAAIEALDAERVVTVGFCFGGSMSFHQAAEGHAGLAGAVGFYGGLSRRGVIERAPDAKVPVLGLFAGDDESIPQHEIDAFDAALPVEHEIHVYPGAPHSFFDRRAEQYASESQDAWERILGFISKLEAA</sequence>
<dbReference type="EMBL" id="JAPDDP010000038">
    <property type="protein sequence ID" value="MDA0182598.1"/>
    <property type="molecule type" value="Genomic_DNA"/>
</dbReference>
<dbReference type="GO" id="GO:0016787">
    <property type="term" value="F:hydrolase activity"/>
    <property type="evidence" value="ECO:0007669"/>
    <property type="project" value="UniProtKB-KW"/>
</dbReference>
<name>A0A9X3S9G1_9ACTN</name>
<dbReference type="Gene3D" id="3.40.50.1820">
    <property type="entry name" value="alpha/beta hydrolase"/>
    <property type="match status" value="1"/>
</dbReference>